<dbReference type="CDD" id="cd11368">
    <property type="entry name" value="RNase_PH_RRP45"/>
    <property type="match status" value="1"/>
</dbReference>
<dbReference type="InterPro" id="IPR036345">
    <property type="entry name" value="ExoRNase_PH_dom2_sf"/>
</dbReference>
<evidence type="ECO:0000256" key="1">
    <source>
        <dbReference type="ARBA" id="ARBA00004123"/>
    </source>
</evidence>
<dbReference type="EMBL" id="QGNW01001235">
    <property type="protein sequence ID" value="RVW48994.1"/>
    <property type="molecule type" value="Genomic_DNA"/>
</dbReference>
<keyword evidence="4" id="KW-0963">Cytoplasm</keyword>
<accession>A0A438EMP0</accession>
<feature type="compositionally biased region" description="Basic and acidic residues" evidence="8">
    <location>
        <begin position="497"/>
        <end position="514"/>
    </location>
</feature>
<comment type="subcellular location">
    <subcellularLocation>
        <location evidence="2">Cytoplasm</location>
    </subcellularLocation>
    <subcellularLocation>
        <location evidence="1">Nucleus</location>
    </subcellularLocation>
</comment>
<dbReference type="Pfam" id="PF03725">
    <property type="entry name" value="RNase_PH_C"/>
    <property type="match status" value="1"/>
</dbReference>
<dbReference type="Gene3D" id="3.30.230.70">
    <property type="entry name" value="GHMP Kinase, N-terminal domain"/>
    <property type="match status" value="1"/>
</dbReference>
<dbReference type="Pfam" id="PF01138">
    <property type="entry name" value="RNase_PH"/>
    <property type="match status" value="1"/>
</dbReference>
<dbReference type="InterPro" id="IPR050590">
    <property type="entry name" value="Exosome_comp_Rrp42_subfam"/>
</dbReference>
<feature type="compositionally biased region" description="Polar residues" evidence="8">
    <location>
        <begin position="529"/>
        <end position="538"/>
    </location>
</feature>
<evidence type="ECO:0000313" key="12">
    <source>
        <dbReference type="Proteomes" id="UP000288805"/>
    </source>
</evidence>
<dbReference type="GO" id="GO:0006396">
    <property type="term" value="P:RNA processing"/>
    <property type="evidence" value="ECO:0007669"/>
    <property type="project" value="InterPro"/>
</dbReference>
<sequence length="562" mass="62123">MEQRLASTFRMTVNEKKFIEKALLSDLRIDGRRPFDFRRISIKEDGSSEVQLGQTHVMGFVTGQLIQPYRDRPNEGTLSIYTEFSPMADPSFEAGRPGEAAVELGRVIDRGLRESRAVDMESLCVLAGKLVWSIRIDLHIIDNGGKLNLIDAANIAALAALLTFRRPECSFGGEDGQELIVHPPEVREPLPLIVHHLPIAVTFAIIGNENIMVIDPTHSEEAVMGGRMTATLNTNGDVCAIQKAGGEGIIQSVIMQCLRIASVKAADITSKIKNAVSFSYMVLSFQSYVVLRDACLAQSACIVILICEQHQPTTAPWLMSARFAVETTETFETMETGAILDILNGLPEKNTCEYLEWLFSLPSKNHMKFFMVEAFNTERALRKIKRHSSSIAVDVSGPGAKMRENKNQSVDEKVVNELSSHHMERLKMESEESCVTQSSDVEVKTQLSEQGRTNRSDENTRSFIGGPSSWDPYSKGIDSDFLKASLASHGLIKQNTKQKDSRGEMKAPDVKSEEPNADIDPALSPMKTVGTTPQTNGEKTLKDAVKPKNKRKKKASPNTNAR</sequence>
<dbReference type="InterPro" id="IPR033100">
    <property type="entry name" value="Rrp45"/>
</dbReference>
<evidence type="ECO:0000256" key="2">
    <source>
        <dbReference type="ARBA" id="ARBA00004496"/>
    </source>
</evidence>
<feature type="region of interest" description="Disordered" evidence="8">
    <location>
        <begin position="492"/>
        <end position="562"/>
    </location>
</feature>
<evidence type="ECO:0000313" key="11">
    <source>
        <dbReference type="EMBL" id="RVW48994.1"/>
    </source>
</evidence>
<evidence type="ECO:0000256" key="5">
    <source>
        <dbReference type="ARBA" id="ARBA00022884"/>
    </source>
</evidence>
<dbReference type="InterPro" id="IPR020568">
    <property type="entry name" value="Ribosomal_Su5_D2-typ_SF"/>
</dbReference>
<dbReference type="GO" id="GO:0005737">
    <property type="term" value="C:cytoplasm"/>
    <property type="evidence" value="ECO:0007669"/>
    <property type="project" value="UniProtKB-SubCell"/>
</dbReference>
<dbReference type="GO" id="GO:0000178">
    <property type="term" value="C:exosome (RNase complex)"/>
    <property type="evidence" value="ECO:0007669"/>
    <property type="project" value="InterPro"/>
</dbReference>
<evidence type="ECO:0000259" key="10">
    <source>
        <dbReference type="Pfam" id="PF03725"/>
    </source>
</evidence>
<feature type="domain" description="Exoribonuclease phosphorolytic" evidence="9">
    <location>
        <begin position="43"/>
        <end position="167"/>
    </location>
</feature>
<keyword evidence="5" id="KW-0694">RNA-binding</keyword>
<evidence type="ECO:0000259" key="9">
    <source>
        <dbReference type="Pfam" id="PF01138"/>
    </source>
</evidence>
<feature type="compositionally biased region" description="Polar residues" evidence="8">
    <location>
        <begin position="433"/>
        <end position="451"/>
    </location>
</feature>
<evidence type="ECO:0000256" key="7">
    <source>
        <dbReference type="ARBA" id="ARBA00079975"/>
    </source>
</evidence>
<reference evidence="11 12" key="1">
    <citation type="journal article" date="2018" name="PLoS Genet.">
        <title>Population sequencing reveals clonal diversity and ancestral inbreeding in the grapevine cultivar Chardonnay.</title>
        <authorList>
            <person name="Roach M.J."/>
            <person name="Johnson D.L."/>
            <person name="Bohlmann J."/>
            <person name="van Vuuren H.J."/>
            <person name="Jones S.J."/>
            <person name="Pretorius I.S."/>
            <person name="Schmidt S.A."/>
            <person name="Borneman A.R."/>
        </authorList>
    </citation>
    <scope>NUCLEOTIDE SEQUENCE [LARGE SCALE GENOMIC DNA]</scope>
    <source>
        <strain evidence="12">cv. Chardonnay</strain>
        <tissue evidence="11">Leaf</tissue>
    </source>
</reference>
<keyword evidence="6" id="KW-0539">Nucleus</keyword>
<dbReference type="InterPro" id="IPR001247">
    <property type="entry name" value="ExoRNase_PH_dom1"/>
</dbReference>
<dbReference type="SUPFAM" id="SSF54211">
    <property type="entry name" value="Ribosomal protein S5 domain 2-like"/>
    <property type="match status" value="1"/>
</dbReference>
<evidence type="ECO:0000256" key="3">
    <source>
        <dbReference type="ARBA" id="ARBA00006678"/>
    </source>
</evidence>
<dbReference type="GO" id="GO:0003723">
    <property type="term" value="F:RNA binding"/>
    <property type="evidence" value="ECO:0007669"/>
    <property type="project" value="UniProtKB-KW"/>
</dbReference>
<dbReference type="InterPro" id="IPR015847">
    <property type="entry name" value="ExoRNase_PH_dom2"/>
</dbReference>
<dbReference type="PANTHER" id="PTHR11097:SF14">
    <property type="entry name" value="EXOSOME COMPLEX COMPONENT RRP45"/>
    <property type="match status" value="1"/>
</dbReference>
<dbReference type="SUPFAM" id="SSF55666">
    <property type="entry name" value="Ribonuclease PH domain 2-like"/>
    <property type="match status" value="1"/>
</dbReference>
<dbReference type="InterPro" id="IPR027408">
    <property type="entry name" value="PNPase/RNase_PH_dom_sf"/>
</dbReference>
<comment type="caution">
    <text evidence="11">The sequence shown here is derived from an EMBL/GenBank/DDBJ whole genome shotgun (WGS) entry which is preliminary data.</text>
</comment>
<dbReference type="GO" id="GO:0005634">
    <property type="term" value="C:nucleus"/>
    <property type="evidence" value="ECO:0007669"/>
    <property type="project" value="UniProtKB-SubCell"/>
</dbReference>
<dbReference type="AlphaFoldDB" id="A0A438EMP0"/>
<dbReference type="PANTHER" id="PTHR11097">
    <property type="entry name" value="EXOSOME COMPLEX EXONUCLEASE RIBOSOMAL RNA PROCESSING PROTEIN"/>
    <property type="match status" value="1"/>
</dbReference>
<comment type="similarity">
    <text evidence="3">Belongs to the RNase PH family.</text>
</comment>
<proteinExistence type="inferred from homology"/>
<feature type="domain" description="Exoribonuclease phosphorolytic" evidence="10">
    <location>
        <begin position="196"/>
        <end position="262"/>
    </location>
</feature>
<evidence type="ECO:0000256" key="6">
    <source>
        <dbReference type="ARBA" id="ARBA00023242"/>
    </source>
</evidence>
<feature type="region of interest" description="Disordered" evidence="8">
    <location>
        <begin position="428"/>
        <end position="470"/>
    </location>
</feature>
<organism evidence="11 12">
    <name type="scientific">Vitis vinifera</name>
    <name type="common">Grape</name>
    <dbReference type="NCBI Taxonomy" id="29760"/>
    <lineage>
        <taxon>Eukaryota</taxon>
        <taxon>Viridiplantae</taxon>
        <taxon>Streptophyta</taxon>
        <taxon>Embryophyta</taxon>
        <taxon>Tracheophyta</taxon>
        <taxon>Spermatophyta</taxon>
        <taxon>Magnoliopsida</taxon>
        <taxon>eudicotyledons</taxon>
        <taxon>Gunneridae</taxon>
        <taxon>Pentapetalae</taxon>
        <taxon>rosids</taxon>
        <taxon>Vitales</taxon>
        <taxon>Vitaceae</taxon>
        <taxon>Viteae</taxon>
        <taxon>Vitis</taxon>
    </lineage>
</organism>
<gene>
    <name evidence="11" type="primary">RRP45B_1</name>
    <name evidence="11" type="ORF">CK203_080963</name>
</gene>
<evidence type="ECO:0000256" key="8">
    <source>
        <dbReference type="SAM" id="MobiDB-lite"/>
    </source>
</evidence>
<name>A0A438EMP0_VITVI</name>
<dbReference type="Proteomes" id="UP000288805">
    <property type="component" value="Unassembled WGS sequence"/>
</dbReference>
<evidence type="ECO:0000256" key="4">
    <source>
        <dbReference type="ARBA" id="ARBA00022490"/>
    </source>
</evidence>
<dbReference type="FunFam" id="3.30.230.70:FF:000007">
    <property type="entry name" value="Exosome complex component RRP45B"/>
    <property type="match status" value="1"/>
</dbReference>
<protein>
    <recommendedName>
        <fullName evidence="7">Protein ECERIFERUM 7</fullName>
    </recommendedName>
</protein>